<protein>
    <submittedName>
        <fullName evidence="1">Uncharacterized protein</fullName>
    </submittedName>
</protein>
<organism evidence="1">
    <name type="scientific">marine metagenome</name>
    <dbReference type="NCBI Taxonomy" id="408172"/>
    <lineage>
        <taxon>unclassified sequences</taxon>
        <taxon>metagenomes</taxon>
        <taxon>ecological metagenomes</taxon>
    </lineage>
</organism>
<evidence type="ECO:0000313" key="1">
    <source>
        <dbReference type="EMBL" id="SVC81823.1"/>
    </source>
</evidence>
<sequence length="106" mass="12304">MFKFVLIFLVFLFYSMSSLLADWSGVWETMDEYRSTFTIILKEDGSAYSDYGDGWEGVWKEDESGVIVNWNNGRRDFVFNGVMGIQRIASASKFSRGYTAFMKKKE</sequence>
<dbReference type="AlphaFoldDB" id="A0A382Q8B7"/>
<dbReference type="EMBL" id="UINC01112698">
    <property type="protein sequence ID" value="SVC81823.1"/>
    <property type="molecule type" value="Genomic_DNA"/>
</dbReference>
<gene>
    <name evidence="1" type="ORF">METZ01_LOCUS334677</name>
</gene>
<proteinExistence type="predicted"/>
<name>A0A382Q8B7_9ZZZZ</name>
<accession>A0A382Q8B7</accession>
<reference evidence="1" key="1">
    <citation type="submission" date="2018-05" db="EMBL/GenBank/DDBJ databases">
        <authorList>
            <person name="Lanie J.A."/>
            <person name="Ng W.-L."/>
            <person name="Kazmierczak K.M."/>
            <person name="Andrzejewski T.M."/>
            <person name="Davidsen T.M."/>
            <person name="Wayne K.J."/>
            <person name="Tettelin H."/>
            <person name="Glass J.I."/>
            <person name="Rusch D."/>
            <person name="Podicherti R."/>
            <person name="Tsui H.-C.T."/>
            <person name="Winkler M.E."/>
        </authorList>
    </citation>
    <scope>NUCLEOTIDE SEQUENCE</scope>
</reference>